<dbReference type="PANTHER" id="PTHR11958">
    <property type="entry name" value="SODIUM/DICARBOXYLATE SYMPORTER-RELATED"/>
    <property type="match status" value="1"/>
</dbReference>
<dbReference type="PROSITE" id="PS00713">
    <property type="entry name" value="NA_DICARBOXYL_SYMP_1"/>
    <property type="match status" value="1"/>
</dbReference>
<dbReference type="Proteomes" id="UP000271098">
    <property type="component" value="Unassembled WGS sequence"/>
</dbReference>
<evidence type="ECO:0000256" key="5">
    <source>
        <dbReference type="SAM" id="Phobius"/>
    </source>
</evidence>
<dbReference type="GO" id="GO:0015175">
    <property type="term" value="F:neutral L-amino acid transmembrane transporter activity"/>
    <property type="evidence" value="ECO:0007669"/>
    <property type="project" value="TreeGrafter"/>
</dbReference>
<dbReference type="Gene3D" id="1.10.3860.10">
    <property type="entry name" value="Sodium:dicarboxylate symporter"/>
    <property type="match status" value="1"/>
</dbReference>
<accession>A0A183DH41</accession>
<keyword evidence="3 5" id="KW-1133">Transmembrane helix</keyword>
<dbReference type="WBParaSite" id="GPUH_0000804101-mRNA-1">
    <property type="protein sequence ID" value="GPUH_0000804101-mRNA-1"/>
    <property type="gene ID" value="GPUH_0000804101"/>
</dbReference>
<dbReference type="InterPro" id="IPR018107">
    <property type="entry name" value="Na-dicarboxylate_symporter_CS"/>
</dbReference>
<feature type="transmembrane region" description="Helical" evidence="5">
    <location>
        <begin position="9"/>
        <end position="28"/>
    </location>
</feature>
<protein>
    <submittedName>
        <fullName evidence="8">Amino acid transporter</fullName>
    </submittedName>
</protein>
<feature type="transmembrane region" description="Helical" evidence="5">
    <location>
        <begin position="48"/>
        <end position="67"/>
    </location>
</feature>
<dbReference type="AlphaFoldDB" id="A0A183DH41"/>
<keyword evidence="7" id="KW-1185">Reference proteome</keyword>
<dbReference type="InterPro" id="IPR050746">
    <property type="entry name" value="DAACS"/>
</dbReference>
<dbReference type="GO" id="GO:0005313">
    <property type="term" value="F:L-glutamate transmembrane transporter activity"/>
    <property type="evidence" value="ECO:0007669"/>
    <property type="project" value="TreeGrafter"/>
</dbReference>
<dbReference type="SUPFAM" id="SSF118215">
    <property type="entry name" value="Proton glutamate symport protein"/>
    <property type="match status" value="1"/>
</dbReference>
<evidence type="ECO:0000256" key="1">
    <source>
        <dbReference type="ARBA" id="ARBA00006148"/>
    </source>
</evidence>
<evidence type="ECO:0000256" key="2">
    <source>
        <dbReference type="ARBA" id="ARBA00022692"/>
    </source>
</evidence>
<keyword evidence="4 5" id="KW-0472">Membrane</keyword>
<dbReference type="GO" id="GO:0015501">
    <property type="term" value="F:glutamate:sodium symporter activity"/>
    <property type="evidence" value="ECO:0007669"/>
    <property type="project" value="TreeGrafter"/>
</dbReference>
<sequence length="69" mass="7621">MASWLRRNLLLVLTIGSVLTGIGLGFIMRSFNLTPQSIVLVSFPGEMLMHMLKLMILPLIISSLISGKH</sequence>
<organism evidence="8">
    <name type="scientific">Gongylonema pulchrum</name>
    <dbReference type="NCBI Taxonomy" id="637853"/>
    <lineage>
        <taxon>Eukaryota</taxon>
        <taxon>Metazoa</taxon>
        <taxon>Ecdysozoa</taxon>
        <taxon>Nematoda</taxon>
        <taxon>Chromadorea</taxon>
        <taxon>Rhabditida</taxon>
        <taxon>Spirurina</taxon>
        <taxon>Spiruromorpha</taxon>
        <taxon>Spiruroidea</taxon>
        <taxon>Gongylonematidae</taxon>
        <taxon>Gongylonema</taxon>
    </lineage>
</organism>
<dbReference type="EMBL" id="UYRT01022382">
    <property type="protein sequence ID" value="VDK60538.1"/>
    <property type="molecule type" value="Genomic_DNA"/>
</dbReference>
<evidence type="ECO:0000313" key="8">
    <source>
        <dbReference type="WBParaSite" id="GPUH_0000804101-mRNA-1"/>
    </source>
</evidence>
<evidence type="ECO:0000256" key="3">
    <source>
        <dbReference type="ARBA" id="ARBA00022989"/>
    </source>
</evidence>
<reference evidence="6 7" key="2">
    <citation type="submission" date="2018-11" db="EMBL/GenBank/DDBJ databases">
        <authorList>
            <consortium name="Pathogen Informatics"/>
        </authorList>
    </citation>
    <scope>NUCLEOTIDE SEQUENCE [LARGE SCALE GENOMIC DNA]</scope>
</reference>
<gene>
    <name evidence="6" type="ORF">GPUH_LOCUS8031</name>
</gene>
<comment type="similarity">
    <text evidence="1">Belongs to the dicarboxylate/amino acid:cation symporter (DAACS) (TC 2.A.23) family.</text>
</comment>
<evidence type="ECO:0000256" key="4">
    <source>
        <dbReference type="ARBA" id="ARBA00023136"/>
    </source>
</evidence>
<dbReference type="OrthoDB" id="6284679at2759"/>
<dbReference type="InterPro" id="IPR036458">
    <property type="entry name" value="Na:dicarbo_symporter_sf"/>
</dbReference>
<dbReference type="PRINTS" id="PR00173">
    <property type="entry name" value="EDTRNSPORT"/>
</dbReference>
<evidence type="ECO:0000313" key="7">
    <source>
        <dbReference type="Proteomes" id="UP000271098"/>
    </source>
</evidence>
<reference evidence="8" key="1">
    <citation type="submission" date="2016-06" db="UniProtKB">
        <authorList>
            <consortium name="WormBaseParasite"/>
        </authorList>
    </citation>
    <scope>IDENTIFICATION</scope>
</reference>
<proteinExistence type="inferred from homology"/>
<dbReference type="PANTHER" id="PTHR11958:SF110">
    <property type="entry name" value="EXCITATORY AMINO ACID TRANSPORTER"/>
    <property type="match status" value="1"/>
</dbReference>
<evidence type="ECO:0000313" key="6">
    <source>
        <dbReference type="EMBL" id="VDK60538.1"/>
    </source>
</evidence>
<dbReference type="GO" id="GO:0005886">
    <property type="term" value="C:plasma membrane"/>
    <property type="evidence" value="ECO:0007669"/>
    <property type="project" value="TreeGrafter"/>
</dbReference>
<name>A0A183DH41_9BILA</name>
<keyword evidence="2 5" id="KW-0812">Transmembrane</keyword>